<feature type="transmembrane region" description="Helical" evidence="12">
    <location>
        <begin position="17"/>
        <end position="42"/>
    </location>
</feature>
<dbReference type="PANTHER" id="PTHR43221">
    <property type="entry name" value="PROTEASE HTPX"/>
    <property type="match status" value="1"/>
</dbReference>
<keyword evidence="4 12" id="KW-0812">Transmembrane</keyword>
<dbReference type="PANTHER" id="PTHR43221:SF2">
    <property type="entry name" value="PROTEASE HTPX HOMOLOG"/>
    <property type="match status" value="1"/>
</dbReference>
<comment type="caution">
    <text evidence="14">The sequence shown here is derived from an EMBL/GenBank/DDBJ whole genome shotgun (WGS) entry which is preliminary data.</text>
</comment>
<dbReference type="RefSeq" id="WP_161423185.1">
    <property type="nucleotide sequence ID" value="NZ_JARWMY010000008.1"/>
</dbReference>
<keyword evidence="3 14" id="KW-0645">Protease</keyword>
<organism evidence="14 15">
    <name type="scientific">Halomonas icarae</name>
    <dbReference type="NCBI Taxonomy" id="2691040"/>
    <lineage>
        <taxon>Bacteria</taxon>
        <taxon>Pseudomonadati</taxon>
        <taxon>Pseudomonadota</taxon>
        <taxon>Gammaproteobacteria</taxon>
        <taxon>Oceanospirillales</taxon>
        <taxon>Halomonadaceae</taxon>
        <taxon>Halomonas</taxon>
    </lineage>
</organism>
<keyword evidence="15" id="KW-1185">Reference proteome</keyword>
<feature type="transmembrane region" description="Helical" evidence="12">
    <location>
        <begin position="186"/>
        <end position="208"/>
    </location>
</feature>
<dbReference type="EMBL" id="WUTS01000001">
    <property type="protein sequence ID" value="NAW12787.1"/>
    <property type="molecule type" value="Genomic_DNA"/>
</dbReference>
<dbReference type="CDD" id="cd07340">
    <property type="entry name" value="M48B_Htpx_like"/>
    <property type="match status" value="1"/>
</dbReference>
<evidence type="ECO:0000256" key="11">
    <source>
        <dbReference type="SAM" id="MobiDB-lite"/>
    </source>
</evidence>
<feature type="region of interest" description="Disordered" evidence="11">
    <location>
        <begin position="336"/>
        <end position="355"/>
    </location>
</feature>
<keyword evidence="2" id="KW-1003">Cell membrane</keyword>
<evidence type="ECO:0000256" key="8">
    <source>
        <dbReference type="ARBA" id="ARBA00022989"/>
    </source>
</evidence>
<keyword evidence="7" id="KW-0862">Zinc</keyword>
<gene>
    <name evidence="14" type="ORF">GRB80_08005</name>
</gene>
<dbReference type="InterPro" id="IPR050083">
    <property type="entry name" value="HtpX_protease"/>
</dbReference>
<evidence type="ECO:0000256" key="6">
    <source>
        <dbReference type="ARBA" id="ARBA00022801"/>
    </source>
</evidence>
<evidence type="ECO:0000256" key="2">
    <source>
        <dbReference type="ARBA" id="ARBA00022475"/>
    </source>
</evidence>
<keyword evidence="6" id="KW-0378">Hydrolase</keyword>
<proteinExistence type="predicted"/>
<dbReference type="InterPro" id="IPR001915">
    <property type="entry name" value="Peptidase_M48"/>
</dbReference>
<evidence type="ECO:0000313" key="14">
    <source>
        <dbReference type="EMBL" id="NAW12787.1"/>
    </source>
</evidence>
<dbReference type="GO" id="GO:0046872">
    <property type="term" value="F:metal ion binding"/>
    <property type="evidence" value="ECO:0007669"/>
    <property type="project" value="UniProtKB-KW"/>
</dbReference>
<evidence type="ECO:0000256" key="10">
    <source>
        <dbReference type="ARBA" id="ARBA00023136"/>
    </source>
</evidence>
<dbReference type="Proteomes" id="UP000448235">
    <property type="component" value="Unassembled WGS sequence"/>
</dbReference>
<evidence type="ECO:0000256" key="7">
    <source>
        <dbReference type="ARBA" id="ARBA00022833"/>
    </source>
</evidence>
<dbReference type="SUPFAM" id="SSF158682">
    <property type="entry name" value="TerB-like"/>
    <property type="match status" value="1"/>
</dbReference>
<dbReference type="Pfam" id="PF01435">
    <property type="entry name" value="Peptidase_M48"/>
    <property type="match status" value="1"/>
</dbReference>
<accession>A0A7X4VYN8</accession>
<feature type="region of interest" description="Disordered" evidence="11">
    <location>
        <begin position="657"/>
        <end position="680"/>
    </location>
</feature>
<evidence type="ECO:0000256" key="12">
    <source>
        <dbReference type="SAM" id="Phobius"/>
    </source>
</evidence>
<keyword evidence="5" id="KW-0479">Metal-binding</keyword>
<evidence type="ECO:0000256" key="9">
    <source>
        <dbReference type="ARBA" id="ARBA00023049"/>
    </source>
</evidence>
<evidence type="ECO:0000256" key="4">
    <source>
        <dbReference type="ARBA" id="ARBA00022692"/>
    </source>
</evidence>
<keyword evidence="9 14" id="KW-0482">Metalloprotease</keyword>
<feature type="domain" description="Peptidase M48" evidence="13">
    <location>
        <begin position="110"/>
        <end position="328"/>
    </location>
</feature>
<comment type="cofactor">
    <cofactor evidence="1">
        <name>Zn(2+)</name>
        <dbReference type="ChEBI" id="CHEBI:29105"/>
    </cofactor>
</comment>
<keyword evidence="8 12" id="KW-1133">Transmembrane helix</keyword>
<dbReference type="AlphaFoldDB" id="A0A7X4VYN8"/>
<feature type="transmembrane region" description="Helical" evidence="12">
    <location>
        <begin position="62"/>
        <end position="80"/>
    </location>
</feature>
<keyword evidence="10 12" id="KW-0472">Membrane</keyword>
<dbReference type="GO" id="GO:0006508">
    <property type="term" value="P:proteolysis"/>
    <property type="evidence" value="ECO:0007669"/>
    <property type="project" value="UniProtKB-KW"/>
</dbReference>
<feature type="transmembrane region" description="Helical" evidence="12">
    <location>
        <begin position="228"/>
        <end position="249"/>
    </location>
</feature>
<protein>
    <submittedName>
        <fullName evidence="14">M48 family metalloprotease</fullName>
    </submittedName>
</protein>
<dbReference type="Gene3D" id="3.30.2010.10">
    <property type="entry name" value="Metalloproteases ('zincins'), catalytic domain"/>
    <property type="match status" value="1"/>
</dbReference>
<evidence type="ECO:0000256" key="3">
    <source>
        <dbReference type="ARBA" id="ARBA00022670"/>
    </source>
</evidence>
<name>A0A7X4VYN8_9GAMM</name>
<evidence type="ECO:0000259" key="13">
    <source>
        <dbReference type="Pfam" id="PF01435"/>
    </source>
</evidence>
<dbReference type="InterPro" id="IPR029024">
    <property type="entry name" value="TerB-like"/>
</dbReference>
<evidence type="ECO:0000256" key="5">
    <source>
        <dbReference type="ARBA" id="ARBA00022723"/>
    </source>
</evidence>
<feature type="compositionally biased region" description="Basic and acidic residues" evidence="11">
    <location>
        <begin position="665"/>
        <end position="680"/>
    </location>
</feature>
<dbReference type="GO" id="GO:0004222">
    <property type="term" value="F:metalloendopeptidase activity"/>
    <property type="evidence" value="ECO:0007669"/>
    <property type="project" value="InterPro"/>
</dbReference>
<reference evidence="14 15" key="1">
    <citation type="submission" date="2019-12" db="EMBL/GenBank/DDBJ databases">
        <title>Draft genome sequencing of Halomonas icarensis D1-1.</title>
        <authorList>
            <person name="Pandiyan K."/>
            <person name="Kushwaha P."/>
            <person name="Gowdham M."/>
            <person name="Chakdar H."/>
            <person name="Singh A."/>
            <person name="Kumar M."/>
            <person name="Saxena A.K."/>
        </authorList>
    </citation>
    <scope>NUCLEOTIDE SEQUENCE [LARGE SCALE GENOMIC DNA]</scope>
    <source>
        <strain evidence="14 15">D1-1</strain>
    </source>
</reference>
<evidence type="ECO:0000313" key="15">
    <source>
        <dbReference type="Proteomes" id="UP000448235"/>
    </source>
</evidence>
<sequence>MDFFSAQDRARRLSGRLVLLLLLAVVALVALTCMLVSLAVVMLDTTGMHTGDPLTAALEPRLLAMVAGGVMTVVILGGLVRHLQLRVGGYAVAEALGGRPLALDTRDAGERRLLHVVEEMAIASGLPVPPVYLLDDDAINAFAAGHDPNDAVIGITRGAIEHLDRDQLQGVIAHEFSHILHGDMRLNLRLVTLLHGILVIGLAGRFLLRSMAGGQRRDSRRGGGHVALLGLGVALMVVGYAGTLCGNLIKAAVSRQREFLADASAVQYTRNPEGIGGALQTLAAYRLGSRLLAANAAEFSHLYFGSGVRSLSRWTSTHPPLETRIRRVLPRWDGRLPEPFAPTPRQHASQRRPSVAPSISAVSEAVSAGASGEASKVVNEETTAGTGVAAAAVASVGRLDNKALASARRRLAGIDKRLMESAHDPFGARALVYAILMGVDPKSRDAQRELLQRQALPEVLTELDAQAEPLASLSAGDRLPLIELSLPALRALNPAQGARFRTCLDGLMSAEQAPEALQWALHRLVRAGLEGERRALRDRRLADLAGPLSRLLSTLALAGHPDPDAARAALERVAAVLGVALDLVSEPANPRELDWALGRLARLRNQERGPLLAAMVCCVEQDGRVDPEEAELLRAVAWTLGVPLPLGSLGDGEIRVGGDGSGGEARVREEEGVGRECYKR</sequence>
<evidence type="ECO:0000256" key="1">
    <source>
        <dbReference type="ARBA" id="ARBA00001947"/>
    </source>
</evidence>